<dbReference type="Gene3D" id="2.60.120.330">
    <property type="entry name" value="B-lactam Antibiotic, Isopenicillin N Synthase, Chain"/>
    <property type="match status" value="1"/>
</dbReference>
<name>A0A8J4BPE3_9CHLO</name>
<evidence type="ECO:0000313" key="3">
    <source>
        <dbReference type="Proteomes" id="UP000747399"/>
    </source>
</evidence>
<keyword evidence="3" id="KW-1185">Reference proteome</keyword>
<gene>
    <name evidence="2" type="ORF">Vafri_19665</name>
</gene>
<dbReference type="PANTHER" id="PTHR48420:SF1">
    <property type="entry name" value="NON-HAEM DIOXYGENASE N-TERMINAL DOMAIN-CONTAINING PROTEIN"/>
    <property type="match status" value="1"/>
</dbReference>
<comment type="caution">
    <text evidence="2">The sequence shown here is derived from an EMBL/GenBank/DDBJ whole genome shotgun (WGS) entry which is preliminary data.</text>
</comment>
<accession>A0A8J4BPE3</accession>
<proteinExistence type="predicted"/>
<feature type="non-terminal residue" evidence="2">
    <location>
        <position position="1"/>
    </location>
</feature>
<reference evidence="2" key="1">
    <citation type="journal article" date="2021" name="Proc. Natl. Acad. Sci. U.S.A.">
        <title>Three genomes in the algal genus Volvox reveal the fate of a haploid sex-determining region after a transition to homothallism.</title>
        <authorList>
            <person name="Yamamoto K."/>
            <person name="Hamaji T."/>
            <person name="Kawai-Toyooka H."/>
            <person name="Matsuzaki R."/>
            <person name="Takahashi F."/>
            <person name="Nishimura Y."/>
            <person name="Kawachi M."/>
            <person name="Noguchi H."/>
            <person name="Minakuchi Y."/>
            <person name="Umen J.G."/>
            <person name="Toyoda A."/>
            <person name="Nozaki H."/>
        </authorList>
    </citation>
    <scope>NUCLEOTIDE SEQUENCE</scope>
    <source>
        <strain evidence="2">NIES-3780</strain>
    </source>
</reference>
<dbReference type="AlphaFoldDB" id="A0A8J4BPE3"/>
<protein>
    <submittedName>
        <fullName evidence="2">Uncharacterized protein</fullName>
    </submittedName>
</protein>
<dbReference type="EMBL" id="BNCO01000080">
    <property type="protein sequence ID" value="GIL66027.1"/>
    <property type="molecule type" value="Genomic_DNA"/>
</dbReference>
<evidence type="ECO:0000256" key="1">
    <source>
        <dbReference type="SAM" id="MobiDB-lite"/>
    </source>
</evidence>
<evidence type="ECO:0000313" key="2">
    <source>
        <dbReference type="EMBL" id="GIL66027.1"/>
    </source>
</evidence>
<feature type="region of interest" description="Disordered" evidence="1">
    <location>
        <begin position="37"/>
        <end position="91"/>
    </location>
</feature>
<organism evidence="2 3">
    <name type="scientific">Volvox africanus</name>
    <dbReference type="NCBI Taxonomy" id="51714"/>
    <lineage>
        <taxon>Eukaryota</taxon>
        <taxon>Viridiplantae</taxon>
        <taxon>Chlorophyta</taxon>
        <taxon>core chlorophytes</taxon>
        <taxon>Chlorophyceae</taxon>
        <taxon>CS clade</taxon>
        <taxon>Chlamydomonadales</taxon>
        <taxon>Volvocaceae</taxon>
        <taxon>Volvox</taxon>
    </lineage>
</organism>
<dbReference type="Proteomes" id="UP000747399">
    <property type="component" value="Unassembled WGS sequence"/>
</dbReference>
<feature type="compositionally biased region" description="Low complexity" evidence="1">
    <location>
        <begin position="47"/>
        <end position="66"/>
    </location>
</feature>
<dbReference type="PANTHER" id="PTHR48420">
    <property type="entry name" value="NON-HAEM DIOXYGENASE N-TERMINAL DOMAIN-CONTAINING PROTEIN"/>
    <property type="match status" value="1"/>
</dbReference>
<dbReference type="InterPro" id="IPR027443">
    <property type="entry name" value="IPNS-like_sf"/>
</dbReference>
<sequence>RYVSLKLGTPAGLVSGVLRRSLNPKARLLHYFAPPSENPLEGCEANQQQQQCQPMQLQQQQQQQQQKASGGAEGLSSATGDKEDEQQAWCGLHTDHSSLTGLTAAMYLDGQGREVPSPDPEAGLYIRDRSGVFVRAGIPPDCIAFQVR</sequence>
<dbReference type="SUPFAM" id="SSF51197">
    <property type="entry name" value="Clavaminate synthase-like"/>
    <property type="match status" value="1"/>
</dbReference>